<dbReference type="AlphaFoldDB" id="G0NJ02"/>
<proteinExistence type="predicted"/>
<keyword evidence="2" id="KW-0732">Signal</keyword>
<dbReference type="EMBL" id="GL379893">
    <property type="protein sequence ID" value="EGT32089.1"/>
    <property type="molecule type" value="Genomic_DNA"/>
</dbReference>
<dbReference type="HOGENOM" id="CLU_110388_0_0_1"/>
<reference evidence="5" key="1">
    <citation type="submission" date="2011-07" db="EMBL/GenBank/DDBJ databases">
        <authorList>
            <consortium name="Caenorhabditis brenneri Sequencing and Analysis Consortium"/>
            <person name="Wilson R.K."/>
        </authorList>
    </citation>
    <scope>NUCLEOTIDE SEQUENCE [LARGE SCALE GENOMIC DNA]</scope>
    <source>
        <strain evidence="5">PB2801</strain>
    </source>
</reference>
<evidence type="ECO:0000259" key="3">
    <source>
        <dbReference type="Pfam" id="PF01826"/>
    </source>
</evidence>
<organism evidence="5">
    <name type="scientific">Caenorhabditis brenneri</name>
    <name type="common">Nematode worm</name>
    <dbReference type="NCBI Taxonomy" id="135651"/>
    <lineage>
        <taxon>Eukaryota</taxon>
        <taxon>Metazoa</taxon>
        <taxon>Ecdysozoa</taxon>
        <taxon>Nematoda</taxon>
        <taxon>Chromadorea</taxon>
        <taxon>Rhabditida</taxon>
        <taxon>Rhabditina</taxon>
        <taxon>Rhabditomorpha</taxon>
        <taxon>Rhabditoidea</taxon>
        <taxon>Rhabditidae</taxon>
        <taxon>Peloderinae</taxon>
        <taxon>Caenorhabditis</taxon>
    </lineage>
</organism>
<feature type="signal peptide" evidence="2">
    <location>
        <begin position="1"/>
        <end position="19"/>
    </location>
</feature>
<dbReference type="Proteomes" id="UP000008068">
    <property type="component" value="Unassembled WGS sequence"/>
</dbReference>
<feature type="domain" description="TIL" evidence="3">
    <location>
        <begin position="50"/>
        <end position="101"/>
    </location>
</feature>
<evidence type="ECO:0000256" key="2">
    <source>
        <dbReference type="SAM" id="SignalP"/>
    </source>
</evidence>
<dbReference type="SUPFAM" id="SSF57567">
    <property type="entry name" value="Serine protease inhibitors"/>
    <property type="match status" value="1"/>
</dbReference>
<sequence length="178" mass="18477">MIRFGFLAPFFVLIAAVSAQVPPGGGVGPVGPGAPGSGGVGGVGPGSPACNGNETFTSCQKCDAYCTNPTFTCQEKCSAGCLCNPGYVRDLLNKCIKIEDCPKTVVATDCSTKKCTTRGGCAMFQPLNCATQKCAKIPKCVNENQCLYKRCPGGFQCVLRESSEKCVNPPCDPVAQCV</sequence>
<dbReference type="InterPro" id="IPR036084">
    <property type="entry name" value="Ser_inhib-like_sf"/>
</dbReference>
<dbReference type="InterPro" id="IPR002919">
    <property type="entry name" value="TIL_dom"/>
</dbReference>
<dbReference type="GO" id="GO:0004867">
    <property type="term" value="F:serine-type endopeptidase inhibitor activity"/>
    <property type="evidence" value="ECO:0007669"/>
    <property type="project" value="UniProtKB-KW"/>
</dbReference>
<dbReference type="Pfam" id="PF01826">
    <property type="entry name" value="TIL"/>
    <property type="match status" value="1"/>
</dbReference>
<keyword evidence="1" id="KW-0646">Protease inhibitor</keyword>
<evidence type="ECO:0000256" key="1">
    <source>
        <dbReference type="ARBA" id="ARBA00022900"/>
    </source>
</evidence>
<gene>
    <name evidence="4" type="ORF">CAEBREN_19857</name>
</gene>
<name>G0NJ02_CAEBE</name>
<accession>G0NJ02</accession>
<keyword evidence="1" id="KW-0722">Serine protease inhibitor</keyword>
<feature type="chain" id="PRO_5003405853" description="TIL domain-containing protein" evidence="2">
    <location>
        <begin position="20"/>
        <end position="178"/>
    </location>
</feature>
<dbReference type="OrthoDB" id="6236007at2759"/>
<keyword evidence="5" id="KW-1185">Reference proteome</keyword>
<dbReference type="Gene3D" id="2.10.25.10">
    <property type="entry name" value="Laminin"/>
    <property type="match status" value="1"/>
</dbReference>
<evidence type="ECO:0000313" key="5">
    <source>
        <dbReference type="Proteomes" id="UP000008068"/>
    </source>
</evidence>
<dbReference type="CDD" id="cd19941">
    <property type="entry name" value="TIL"/>
    <property type="match status" value="1"/>
</dbReference>
<dbReference type="InParanoid" id="G0NJ02"/>
<evidence type="ECO:0000313" key="4">
    <source>
        <dbReference type="EMBL" id="EGT32089.1"/>
    </source>
</evidence>
<protein>
    <recommendedName>
        <fullName evidence="3">TIL domain-containing protein</fullName>
    </recommendedName>
</protein>